<dbReference type="RefSeq" id="WP_190254145.1">
    <property type="nucleotide sequence ID" value="NZ_BMPI01000039.1"/>
</dbReference>
<protein>
    <recommendedName>
        <fullName evidence="3">Spherulation-specific family 4</fullName>
    </recommendedName>
</protein>
<evidence type="ECO:0000313" key="1">
    <source>
        <dbReference type="EMBL" id="GGM57087.1"/>
    </source>
</evidence>
<dbReference type="InterPro" id="IPR021986">
    <property type="entry name" value="Spherulin4"/>
</dbReference>
<name>A0A917U4U6_9ACTN</name>
<proteinExistence type="predicted"/>
<dbReference type="EMBL" id="BMPI01000039">
    <property type="protein sequence ID" value="GGM57087.1"/>
    <property type="molecule type" value="Genomic_DNA"/>
</dbReference>
<comment type="caution">
    <text evidence="1">The sequence shown here is derived from an EMBL/GenBank/DDBJ whole genome shotgun (WGS) entry which is preliminary data.</text>
</comment>
<evidence type="ECO:0008006" key="3">
    <source>
        <dbReference type="Google" id="ProtNLM"/>
    </source>
</evidence>
<reference evidence="1" key="1">
    <citation type="journal article" date="2014" name="Int. J. Syst. Evol. Microbiol.">
        <title>Complete genome sequence of Corynebacterium casei LMG S-19264T (=DSM 44701T), isolated from a smear-ripened cheese.</title>
        <authorList>
            <consortium name="US DOE Joint Genome Institute (JGI-PGF)"/>
            <person name="Walter F."/>
            <person name="Albersmeier A."/>
            <person name="Kalinowski J."/>
            <person name="Ruckert C."/>
        </authorList>
    </citation>
    <scope>NUCLEOTIDE SEQUENCE</scope>
    <source>
        <strain evidence="1">JCM 19831</strain>
    </source>
</reference>
<accession>A0A917U4U6</accession>
<dbReference type="AlphaFoldDB" id="A0A917U4U6"/>
<dbReference type="Pfam" id="PF12138">
    <property type="entry name" value="Spherulin4"/>
    <property type="match status" value="1"/>
</dbReference>
<dbReference type="PANTHER" id="PTHR35040">
    <property type="match status" value="1"/>
</dbReference>
<dbReference type="Proteomes" id="UP000642070">
    <property type="component" value="Unassembled WGS sequence"/>
</dbReference>
<reference evidence="1" key="2">
    <citation type="submission" date="2020-09" db="EMBL/GenBank/DDBJ databases">
        <authorList>
            <person name="Sun Q."/>
            <person name="Ohkuma M."/>
        </authorList>
    </citation>
    <scope>NUCLEOTIDE SEQUENCE</scope>
    <source>
        <strain evidence="1">JCM 19831</strain>
    </source>
</reference>
<keyword evidence="2" id="KW-1185">Reference proteome</keyword>
<sequence>MMLLPMYVHPLVDPDAWDALCRTAERPTAIVNVHDGPGAGRDEVYAVATARLQRFGVRMLGYVDLGYGNRANGEVWCDIVGWAQYPVGGIFFDQVPSDAAGLRYVTQVVRAVRGSVVLNPGTRPLPGYAALADVVCTFEGPWESYVDASVAAESGYGLPDGRDWPNAAHLVYGVPAERLGTATALLLSRASHGLVTDLKAPLPYHGLPSSLRERAAAR</sequence>
<evidence type="ECO:0000313" key="2">
    <source>
        <dbReference type="Proteomes" id="UP000642070"/>
    </source>
</evidence>
<organism evidence="1 2">
    <name type="scientific">Dactylosporangium sucinum</name>
    <dbReference type="NCBI Taxonomy" id="1424081"/>
    <lineage>
        <taxon>Bacteria</taxon>
        <taxon>Bacillati</taxon>
        <taxon>Actinomycetota</taxon>
        <taxon>Actinomycetes</taxon>
        <taxon>Micromonosporales</taxon>
        <taxon>Micromonosporaceae</taxon>
        <taxon>Dactylosporangium</taxon>
    </lineage>
</organism>
<dbReference type="PANTHER" id="PTHR35040:SF9">
    <property type="entry name" value="4-LIKE CELL SURFACE PROTEIN, PUTATIVE (AFU_ORTHOLOGUE AFUA_4G14080)-RELATED"/>
    <property type="match status" value="1"/>
</dbReference>
<gene>
    <name evidence="1" type="ORF">GCM10007977_068490</name>
</gene>